<protein>
    <submittedName>
        <fullName evidence="2">Uncharacterized protein</fullName>
    </submittedName>
</protein>
<evidence type="ECO:0000313" key="3">
    <source>
        <dbReference type="Proteomes" id="UP001215598"/>
    </source>
</evidence>
<organism evidence="2 3">
    <name type="scientific">Mycena metata</name>
    <dbReference type="NCBI Taxonomy" id="1033252"/>
    <lineage>
        <taxon>Eukaryota</taxon>
        <taxon>Fungi</taxon>
        <taxon>Dikarya</taxon>
        <taxon>Basidiomycota</taxon>
        <taxon>Agaricomycotina</taxon>
        <taxon>Agaricomycetes</taxon>
        <taxon>Agaricomycetidae</taxon>
        <taxon>Agaricales</taxon>
        <taxon>Marasmiineae</taxon>
        <taxon>Mycenaceae</taxon>
        <taxon>Mycena</taxon>
    </lineage>
</organism>
<reference evidence="2" key="1">
    <citation type="submission" date="2023-03" db="EMBL/GenBank/DDBJ databases">
        <title>Massive genome expansion in bonnet fungi (Mycena s.s.) driven by repeated elements and novel gene families across ecological guilds.</title>
        <authorList>
            <consortium name="Lawrence Berkeley National Laboratory"/>
            <person name="Harder C.B."/>
            <person name="Miyauchi S."/>
            <person name="Viragh M."/>
            <person name="Kuo A."/>
            <person name="Thoen E."/>
            <person name="Andreopoulos B."/>
            <person name="Lu D."/>
            <person name="Skrede I."/>
            <person name="Drula E."/>
            <person name="Henrissat B."/>
            <person name="Morin E."/>
            <person name="Kohler A."/>
            <person name="Barry K."/>
            <person name="LaButti K."/>
            <person name="Morin E."/>
            <person name="Salamov A."/>
            <person name="Lipzen A."/>
            <person name="Mereny Z."/>
            <person name="Hegedus B."/>
            <person name="Baldrian P."/>
            <person name="Stursova M."/>
            <person name="Weitz H."/>
            <person name="Taylor A."/>
            <person name="Grigoriev I.V."/>
            <person name="Nagy L.G."/>
            <person name="Martin F."/>
            <person name="Kauserud H."/>
        </authorList>
    </citation>
    <scope>NUCLEOTIDE SEQUENCE</scope>
    <source>
        <strain evidence="2">CBHHK182m</strain>
    </source>
</reference>
<sequence>MSTHSTSHRAFTVNVRPPHASPPPPIPCTLPLCTSAQPTRRNRLLHPQTACPHGRQARSTRALDLVKVQPADCSAPLPLFLHPPPFTHCSLTKSTTSSSSGPATTFRSRHRWCISPVPVSSVSTAIAASHLVFARPPSPRRHCTPNLSLLVTAVAALFESHPTRARRDTNLRAGAYAHGLQTKHATDTGSRMPLHPTSDYTMCSLLA</sequence>
<evidence type="ECO:0000256" key="1">
    <source>
        <dbReference type="SAM" id="MobiDB-lite"/>
    </source>
</evidence>
<gene>
    <name evidence="2" type="ORF">B0H16DRAFT_1749905</name>
</gene>
<proteinExistence type="predicted"/>
<dbReference type="AlphaFoldDB" id="A0AAD7DRC2"/>
<accession>A0AAD7DRC2</accession>
<dbReference type="EMBL" id="JARKIB010000602">
    <property type="protein sequence ID" value="KAJ7697929.1"/>
    <property type="molecule type" value="Genomic_DNA"/>
</dbReference>
<evidence type="ECO:0000313" key="2">
    <source>
        <dbReference type="EMBL" id="KAJ7697929.1"/>
    </source>
</evidence>
<dbReference type="Proteomes" id="UP001215598">
    <property type="component" value="Unassembled WGS sequence"/>
</dbReference>
<keyword evidence="3" id="KW-1185">Reference proteome</keyword>
<comment type="caution">
    <text evidence="2">The sequence shown here is derived from an EMBL/GenBank/DDBJ whole genome shotgun (WGS) entry which is preliminary data.</text>
</comment>
<feature type="region of interest" description="Disordered" evidence="1">
    <location>
        <begin position="1"/>
        <end position="21"/>
    </location>
</feature>
<name>A0AAD7DRC2_9AGAR</name>